<dbReference type="GO" id="GO:0003700">
    <property type="term" value="F:DNA-binding transcription factor activity"/>
    <property type="evidence" value="ECO:0007669"/>
    <property type="project" value="TreeGrafter"/>
</dbReference>
<keyword evidence="2 4" id="KW-0238">DNA-binding</keyword>
<feature type="DNA-binding region" description="H-T-H motif" evidence="4">
    <location>
        <begin position="22"/>
        <end position="41"/>
    </location>
</feature>
<dbReference type="PROSITE" id="PS01081">
    <property type="entry name" value="HTH_TETR_1"/>
    <property type="match status" value="1"/>
</dbReference>
<dbReference type="OrthoDB" id="9796019at2"/>
<evidence type="ECO:0000313" key="7">
    <source>
        <dbReference type="Proteomes" id="UP000319769"/>
    </source>
</evidence>
<keyword evidence="1" id="KW-0805">Transcription regulation</keyword>
<dbReference type="InterPro" id="IPR023772">
    <property type="entry name" value="DNA-bd_HTH_TetR-type_CS"/>
</dbReference>
<evidence type="ECO:0000256" key="1">
    <source>
        <dbReference type="ARBA" id="ARBA00023015"/>
    </source>
</evidence>
<dbReference type="PROSITE" id="PS50977">
    <property type="entry name" value="HTH_TETR_2"/>
    <property type="match status" value="1"/>
</dbReference>
<dbReference type="SUPFAM" id="SSF46689">
    <property type="entry name" value="Homeodomain-like"/>
    <property type="match status" value="1"/>
</dbReference>
<gene>
    <name evidence="6" type="ORF">FPZ12_027190</name>
</gene>
<evidence type="ECO:0000256" key="2">
    <source>
        <dbReference type="ARBA" id="ARBA00023125"/>
    </source>
</evidence>
<evidence type="ECO:0000256" key="3">
    <source>
        <dbReference type="ARBA" id="ARBA00023163"/>
    </source>
</evidence>
<dbReference type="InterPro" id="IPR001647">
    <property type="entry name" value="HTH_TetR"/>
</dbReference>
<keyword evidence="7" id="KW-1185">Reference proteome</keyword>
<evidence type="ECO:0000259" key="5">
    <source>
        <dbReference type="PROSITE" id="PS50977"/>
    </source>
</evidence>
<proteinExistence type="predicted"/>
<dbReference type="InterPro" id="IPR050109">
    <property type="entry name" value="HTH-type_TetR-like_transc_reg"/>
</dbReference>
<reference evidence="6" key="1">
    <citation type="submission" date="2019-09" db="EMBL/GenBank/DDBJ databases">
        <authorList>
            <person name="Teo W.F.A."/>
            <person name="Duangmal K."/>
        </authorList>
    </citation>
    <scope>NUCLEOTIDE SEQUENCE [LARGE SCALE GENOMIC DNA]</scope>
    <source>
        <strain evidence="6">K81G1</strain>
    </source>
</reference>
<feature type="domain" description="HTH tetR-type" evidence="5">
    <location>
        <begin position="1"/>
        <end position="59"/>
    </location>
</feature>
<dbReference type="InterPro" id="IPR009057">
    <property type="entry name" value="Homeodomain-like_sf"/>
</dbReference>
<sequence length="183" mass="19374">MVHRLTEAALEEVRESGYANLTLRNVAGRAGVAPATAYTYFSSKNHLLTEIFWRKLHALPLVAEDDRPPAARVANVLRDIVSLIVSEPEVAAGCTAALLGTDADVAHLRRRVGAEIRARLAAGLGPAAAPEVLSALEFAYAGALMHAGMGATSYENIAEGLVSTAELIMRGGDLCLAVQEEKK</sequence>
<accession>A0A5N0UV18</accession>
<dbReference type="PRINTS" id="PR00455">
    <property type="entry name" value="HTHTETR"/>
</dbReference>
<dbReference type="EMBL" id="VMNW02000048">
    <property type="protein sequence ID" value="KAA9156585.1"/>
    <property type="molecule type" value="Genomic_DNA"/>
</dbReference>
<dbReference type="AlphaFoldDB" id="A0A5N0UV18"/>
<dbReference type="Gene3D" id="1.10.357.10">
    <property type="entry name" value="Tetracycline Repressor, domain 2"/>
    <property type="match status" value="1"/>
</dbReference>
<evidence type="ECO:0000256" key="4">
    <source>
        <dbReference type="PROSITE-ProRule" id="PRU00335"/>
    </source>
</evidence>
<dbReference type="GO" id="GO:0000976">
    <property type="term" value="F:transcription cis-regulatory region binding"/>
    <property type="evidence" value="ECO:0007669"/>
    <property type="project" value="TreeGrafter"/>
</dbReference>
<dbReference type="Pfam" id="PF00440">
    <property type="entry name" value="TetR_N"/>
    <property type="match status" value="1"/>
</dbReference>
<name>A0A5N0UV18_9PSEU</name>
<keyword evidence="3" id="KW-0804">Transcription</keyword>
<dbReference type="PANTHER" id="PTHR30055">
    <property type="entry name" value="HTH-TYPE TRANSCRIPTIONAL REGULATOR RUTR"/>
    <property type="match status" value="1"/>
</dbReference>
<protein>
    <submittedName>
        <fullName evidence="6">TetR/AcrR family transcriptional regulator</fullName>
    </submittedName>
</protein>
<dbReference type="Proteomes" id="UP000319769">
    <property type="component" value="Unassembled WGS sequence"/>
</dbReference>
<comment type="caution">
    <text evidence="6">The sequence shown here is derived from an EMBL/GenBank/DDBJ whole genome shotgun (WGS) entry which is preliminary data.</text>
</comment>
<organism evidence="6 7">
    <name type="scientific">Amycolatopsis acidicola</name>
    <dbReference type="NCBI Taxonomy" id="2596893"/>
    <lineage>
        <taxon>Bacteria</taxon>
        <taxon>Bacillati</taxon>
        <taxon>Actinomycetota</taxon>
        <taxon>Actinomycetes</taxon>
        <taxon>Pseudonocardiales</taxon>
        <taxon>Pseudonocardiaceae</taxon>
        <taxon>Amycolatopsis</taxon>
    </lineage>
</organism>
<dbReference type="PANTHER" id="PTHR30055:SF234">
    <property type="entry name" value="HTH-TYPE TRANSCRIPTIONAL REGULATOR BETI"/>
    <property type="match status" value="1"/>
</dbReference>
<evidence type="ECO:0000313" key="6">
    <source>
        <dbReference type="EMBL" id="KAA9156585.1"/>
    </source>
</evidence>